<dbReference type="SMART" id="SM00028">
    <property type="entry name" value="TPR"/>
    <property type="match status" value="8"/>
</dbReference>
<evidence type="ECO:0008006" key="8">
    <source>
        <dbReference type="Google" id="ProtNLM"/>
    </source>
</evidence>
<name>L1JGU6_GUITC</name>
<evidence type="ECO:0000313" key="6">
    <source>
        <dbReference type="EnsemblProtists" id="EKX47557"/>
    </source>
</evidence>
<dbReference type="EMBL" id="JH992989">
    <property type="protein sequence ID" value="EKX47557.1"/>
    <property type="molecule type" value="Genomic_DNA"/>
</dbReference>
<dbReference type="PANTHER" id="PTHR45641:SF19">
    <property type="entry name" value="NEPHROCYSTIN-3"/>
    <property type="match status" value="1"/>
</dbReference>
<proteinExistence type="predicted"/>
<dbReference type="InterPro" id="IPR011990">
    <property type="entry name" value="TPR-like_helical_dom_sf"/>
</dbReference>
<dbReference type="GeneID" id="17304246"/>
<dbReference type="HOGENOM" id="CLU_403071_0_0_1"/>
<feature type="compositionally biased region" description="Low complexity" evidence="4">
    <location>
        <begin position="74"/>
        <end position="86"/>
    </location>
</feature>
<dbReference type="SUPFAM" id="SSF48452">
    <property type="entry name" value="TPR-like"/>
    <property type="match status" value="2"/>
</dbReference>
<dbReference type="OrthoDB" id="5986190at2759"/>
<dbReference type="Gene3D" id="1.25.40.10">
    <property type="entry name" value="Tetratricopeptide repeat domain"/>
    <property type="match status" value="4"/>
</dbReference>
<gene>
    <name evidence="5" type="ORF">GUITHDRAFT_137337</name>
</gene>
<evidence type="ECO:0000256" key="2">
    <source>
        <dbReference type="ARBA" id="ARBA00022803"/>
    </source>
</evidence>
<evidence type="ECO:0000313" key="5">
    <source>
        <dbReference type="EMBL" id="EKX47557.1"/>
    </source>
</evidence>
<dbReference type="eggNOG" id="KOG1840">
    <property type="taxonomic scope" value="Eukaryota"/>
</dbReference>
<evidence type="ECO:0000256" key="3">
    <source>
        <dbReference type="PROSITE-ProRule" id="PRU00339"/>
    </source>
</evidence>
<protein>
    <recommendedName>
        <fullName evidence="8">MalT-like TPR region domain-containing protein</fullName>
    </recommendedName>
</protein>
<evidence type="ECO:0000256" key="1">
    <source>
        <dbReference type="ARBA" id="ARBA00022737"/>
    </source>
</evidence>
<feature type="repeat" description="TPR" evidence="3">
    <location>
        <begin position="241"/>
        <end position="274"/>
    </location>
</feature>
<dbReference type="RefSeq" id="XP_005834537.1">
    <property type="nucleotide sequence ID" value="XM_005834480.1"/>
</dbReference>
<dbReference type="PROSITE" id="PS50005">
    <property type="entry name" value="TPR"/>
    <property type="match status" value="2"/>
</dbReference>
<dbReference type="PaxDb" id="55529-EKX47557"/>
<keyword evidence="2 3" id="KW-0802">TPR repeat</keyword>
<dbReference type="InterPro" id="IPR019734">
    <property type="entry name" value="TPR_rpt"/>
</dbReference>
<dbReference type="OMA" id="HAGEYNE"/>
<dbReference type="EnsemblProtists" id="EKX47557">
    <property type="protein sequence ID" value="EKX47557"/>
    <property type="gene ID" value="GUITHDRAFT_137337"/>
</dbReference>
<feature type="compositionally biased region" description="Basic residues" evidence="4">
    <location>
        <begin position="1"/>
        <end position="15"/>
    </location>
</feature>
<reference evidence="7" key="2">
    <citation type="submission" date="2012-11" db="EMBL/GenBank/DDBJ databases">
        <authorList>
            <person name="Kuo A."/>
            <person name="Curtis B.A."/>
            <person name="Tanifuji G."/>
            <person name="Burki F."/>
            <person name="Gruber A."/>
            <person name="Irimia M."/>
            <person name="Maruyama S."/>
            <person name="Arias M.C."/>
            <person name="Ball S.G."/>
            <person name="Gile G.H."/>
            <person name="Hirakawa Y."/>
            <person name="Hopkins J.F."/>
            <person name="Rensing S.A."/>
            <person name="Schmutz J."/>
            <person name="Symeonidi A."/>
            <person name="Elias M."/>
            <person name="Eveleigh R.J."/>
            <person name="Herman E.K."/>
            <person name="Klute M.J."/>
            <person name="Nakayama T."/>
            <person name="Obornik M."/>
            <person name="Reyes-Prieto A."/>
            <person name="Armbrust E.V."/>
            <person name="Aves S.J."/>
            <person name="Beiko R.G."/>
            <person name="Coutinho P."/>
            <person name="Dacks J.B."/>
            <person name="Durnford D.G."/>
            <person name="Fast N.M."/>
            <person name="Green B.R."/>
            <person name="Grisdale C."/>
            <person name="Hempe F."/>
            <person name="Henrissat B."/>
            <person name="Hoppner M.P."/>
            <person name="Ishida K.-I."/>
            <person name="Kim E."/>
            <person name="Koreny L."/>
            <person name="Kroth P.G."/>
            <person name="Liu Y."/>
            <person name="Malik S.-B."/>
            <person name="Maier U.G."/>
            <person name="McRose D."/>
            <person name="Mock T."/>
            <person name="Neilson J.A."/>
            <person name="Onodera N.T."/>
            <person name="Poole A.M."/>
            <person name="Pritham E.J."/>
            <person name="Richards T.A."/>
            <person name="Rocap G."/>
            <person name="Roy S.W."/>
            <person name="Sarai C."/>
            <person name="Schaack S."/>
            <person name="Shirato S."/>
            <person name="Slamovits C.H."/>
            <person name="Spencer D.F."/>
            <person name="Suzuki S."/>
            <person name="Worden A.Z."/>
            <person name="Zauner S."/>
            <person name="Barry K."/>
            <person name="Bell C."/>
            <person name="Bharti A.K."/>
            <person name="Crow J.A."/>
            <person name="Grimwood J."/>
            <person name="Kramer R."/>
            <person name="Lindquist E."/>
            <person name="Lucas S."/>
            <person name="Salamov A."/>
            <person name="McFadden G.I."/>
            <person name="Lane C.E."/>
            <person name="Keeling P.J."/>
            <person name="Gray M.W."/>
            <person name="Grigoriev I.V."/>
            <person name="Archibald J.M."/>
        </authorList>
    </citation>
    <scope>NUCLEOTIDE SEQUENCE</scope>
    <source>
        <strain evidence="7">CCMP2712</strain>
    </source>
</reference>
<dbReference type="Proteomes" id="UP000011087">
    <property type="component" value="Unassembled WGS sequence"/>
</dbReference>
<accession>L1JGU6</accession>
<dbReference type="KEGG" id="gtt:GUITHDRAFT_137337"/>
<evidence type="ECO:0000256" key="4">
    <source>
        <dbReference type="SAM" id="MobiDB-lite"/>
    </source>
</evidence>
<dbReference type="Pfam" id="PF13374">
    <property type="entry name" value="TPR_10"/>
    <property type="match status" value="1"/>
</dbReference>
<dbReference type="STRING" id="905079.L1JGU6"/>
<evidence type="ECO:0000313" key="7">
    <source>
        <dbReference type="Proteomes" id="UP000011087"/>
    </source>
</evidence>
<dbReference type="AlphaFoldDB" id="L1JGU6"/>
<feature type="repeat" description="TPR" evidence="3">
    <location>
        <begin position="619"/>
        <end position="652"/>
    </location>
</feature>
<dbReference type="PANTHER" id="PTHR45641">
    <property type="entry name" value="TETRATRICOPEPTIDE REPEAT PROTEIN (AFU_ORTHOLOGUE AFUA_6G03870)"/>
    <property type="match status" value="1"/>
</dbReference>
<dbReference type="Pfam" id="PF13424">
    <property type="entry name" value="TPR_12"/>
    <property type="match status" value="2"/>
</dbReference>
<feature type="compositionally biased region" description="Low complexity" evidence="4">
    <location>
        <begin position="40"/>
        <end position="61"/>
    </location>
</feature>
<keyword evidence="7" id="KW-1185">Reference proteome</keyword>
<reference evidence="5 7" key="1">
    <citation type="journal article" date="2012" name="Nature">
        <title>Algal genomes reveal evolutionary mosaicism and the fate of nucleomorphs.</title>
        <authorList>
            <consortium name="DOE Joint Genome Institute"/>
            <person name="Curtis B.A."/>
            <person name="Tanifuji G."/>
            <person name="Burki F."/>
            <person name="Gruber A."/>
            <person name="Irimia M."/>
            <person name="Maruyama S."/>
            <person name="Arias M.C."/>
            <person name="Ball S.G."/>
            <person name="Gile G.H."/>
            <person name="Hirakawa Y."/>
            <person name="Hopkins J.F."/>
            <person name="Kuo A."/>
            <person name="Rensing S.A."/>
            <person name="Schmutz J."/>
            <person name="Symeonidi A."/>
            <person name="Elias M."/>
            <person name="Eveleigh R.J."/>
            <person name="Herman E.K."/>
            <person name="Klute M.J."/>
            <person name="Nakayama T."/>
            <person name="Obornik M."/>
            <person name="Reyes-Prieto A."/>
            <person name="Armbrust E.V."/>
            <person name="Aves S.J."/>
            <person name="Beiko R.G."/>
            <person name="Coutinho P."/>
            <person name="Dacks J.B."/>
            <person name="Durnford D.G."/>
            <person name="Fast N.M."/>
            <person name="Green B.R."/>
            <person name="Grisdale C.J."/>
            <person name="Hempel F."/>
            <person name="Henrissat B."/>
            <person name="Hoppner M.P."/>
            <person name="Ishida K."/>
            <person name="Kim E."/>
            <person name="Koreny L."/>
            <person name="Kroth P.G."/>
            <person name="Liu Y."/>
            <person name="Malik S.B."/>
            <person name="Maier U.G."/>
            <person name="McRose D."/>
            <person name="Mock T."/>
            <person name="Neilson J.A."/>
            <person name="Onodera N.T."/>
            <person name="Poole A.M."/>
            <person name="Pritham E.J."/>
            <person name="Richards T.A."/>
            <person name="Rocap G."/>
            <person name="Roy S.W."/>
            <person name="Sarai C."/>
            <person name="Schaack S."/>
            <person name="Shirato S."/>
            <person name="Slamovits C.H."/>
            <person name="Spencer D.F."/>
            <person name="Suzuki S."/>
            <person name="Worden A.Z."/>
            <person name="Zauner S."/>
            <person name="Barry K."/>
            <person name="Bell C."/>
            <person name="Bharti A.K."/>
            <person name="Crow J.A."/>
            <person name="Grimwood J."/>
            <person name="Kramer R."/>
            <person name="Lindquist E."/>
            <person name="Lucas S."/>
            <person name="Salamov A."/>
            <person name="McFadden G.I."/>
            <person name="Lane C.E."/>
            <person name="Keeling P.J."/>
            <person name="Gray M.W."/>
            <person name="Grigoriev I.V."/>
            <person name="Archibald J.M."/>
        </authorList>
    </citation>
    <scope>NUCLEOTIDE SEQUENCE</scope>
    <source>
        <strain evidence="5 7">CCMP2712</strain>
    </source>
</reference>
<keyword evidence="1" id="KW-0677">Repeat</keyword>
<sequence>MKKLFSWKSSFRKKKQDSDRTPQDSSSVASQSRPGSSWDTDASSAATTKPATAAGAVATRTFSNGTSGKHETDSYTTSTVSSSTSGSEDEEGDFEVDQRNPTPLPTQFMEEFRARARVNTPQSPESQPNNDVVTYDLTDASDDVSIEIKSVEEVSEVSTLSIRSAASLEDVSDIVESDLESRSQSASFLSPMRILALKQQADSLYDNACDLHRQGKLNEALKLLKMSSDHAKDASEKTLEARSLARMGLIYNRANRQQKAIMCFRYAVKLIGDRTDNTKITALQGLARAHRILGQVDIASAFEYQAMEVLGACWQAIRERHESFSLSILIDAEDSKSPPKTFGENQERIEKYIRRELDDAESLISSGGGEETIPILKAALDYAMLLGNLELEGKVCSLLGAAYGNFSADSARALDFLKVSVQILGSCNQLSAEALAYVRMGNLFRKQGYLKPSISSYGRSLQIQRTLLQTSSGKRMTEALQIKIKLYGKVHTEVAATQENIGLILRDMQSYKDALKYVKNSLEMREKLLGKNHRDVARSHVNLGAILLQLKDRNGAMAHWTEAVKVFGSIGDANLEVARALNNMATIKESLGDCNGALTLYRKALDIKLRTAPHSQSTADSLYNMAILYEKTGQLDEARRVCERSLEISTECLGRDHPNTRDARELLKDLMEQRAMAGKTSKR</sequence>
<feature type="compositionally biased region" description="Polar residues" evidence="4">
    <location>
        <begin position="23"/>
        <end position="39"/>
    </location>
</feature>
<feature type="region of interest" description="Disordered" evidence="4">
    <location>
        <begin position="1"/>
        <end position="104"/>
    </location>
</feature>
<organism evidence="5">
    <name type="scientific">Guillardia theta (strain CCMP2712)</name>
    <name type="common">Cryptophyte</name>
    <dbReference type="NCBI Taxonomy" id="905079"/>
    <lineage>
        <taxon>Eukaryota</taxon>
        <taxon>Cryptophyceae</taxon>
        <taxon>Pyrenomonadales</taxon>
        <taxon>Geminigeraceae</taxon>
        <taxon>Guillardia</taxon>
    </lineage>
</organism>
<reference evidence="6" key="3">
    <citation type="submission" date="2015-06" db="UniProtKB">
        <authorList>
            <consortium name="EnsemblProtists"/>
        </authorList>
    </citation>
    <scope>IDENTIFICATION</scope>
</reference>